<feature type="compositionally biased region" description="Low complexity" evidence="1">
    <location>
        <begin position="90"/>
        <end position="100"/>
    </location>
</feature>
<dbReference type="Gramene" id="KQK87801">
    <property type="protein sequence ID" value="KQK87801"/>
    <property type="gene ID" value="SETIT_037262mg"/>
</dbReference>
<dbReference type="eggNOG" id="ENOG502S4EQ">
    <property type="taxonomic scope" value="Eukaryota"/>
</dbReference>
<dbReference type="HOGENOM" id="CLU_1167588_0_0_1"/>
<dbReference type="PANTHER" id="PTHR34936">
    <property type="entry name" value="EXPRESSED PROTEIN"/>
    <property type="match status" value="1"/>
</dbReference>
<evidence type="ECO:0000313" key="3">
    <source>
        <dbReference type="EnsemblPlants" id="KQK87801"/>
    </source>
</evidence>
<keyword evidence="2" id="KW-0472">Membrane</keyword>
<dbReference type="AlphaFoldDB" id="K4AEF5"/>
<keyword evidence="2" id="KW-1133">Transmembrane helix</keyword>
<dbReference type="EMBL" id="AGNK02005443">
    <property type="status" value="NOT_ANNOTATED_CDS"/>
    <property type="molecule type" value="Genomic_DNA"/>
</dbReference>
<evidence type="ECO:0000313" key="4">
    <source>
        <dbReference type="Proteomes" id="UP000004995"/>
    </source>
</evidence>
<dbReference type="STRING" id="4555.K4AEF5"/>
<evidence type="ECO:0000256" key="2">
    <source>
        <dbReference type="SAM" id="Phobius"/>
    </source>
</evidence>
<keyword evidence="4" id="KW-1185">Reference proteome</keyword>
<proteinExistence type="predicted"/>
<dbReference type="Proteomes" id="UP000004995">
    <property type="component" value="Unassembled WGS sequence"/>
</dbReference>
<sequence>MTRRTILLQACNARAEDYAEYTILHGVIVLIAEHARGQCAHASVHRMLGPSGPDMAQYLSDCVSPLASVVPWTTFPPSPTTPTHRGAAESSSKPTKSSRTPAPPNRAASEIQNGLEAAGRRRRKRRKQAPVVAKSSGAAAAAAAAGVPAMITRSKLVEQLRDYQIRSQHKRDIIGAISWGLLCCFLIISSYMTLYFRHFWLSAIIISVGILLPAGLYILRQRKLAKKRERRLLLPLSM</sequence>
<protein>
    <submittedName>
        <fullName evidence="3">Uncharacterized protein</fullName>
    </submittedName>
</protein>
<dbReference type="PANTHER" id="PTHR34936:SF6">
    <property type="entry name" value="OS03G0669600 PROTEIN"/>
    <property type="match status" value="1"/>
</dbReference>
<reference evidence="3" key="2">
    <citation type="submission" date="2018-08" db="UniProtKB">
        <authorList>
            <consortium name="EnsemblPlants"/>
        </authorList>
    </citation>
    <scope>IDENTIFICATION</scope>
    <source>
        <strain evidence="3">Yugu1</strain>
    </source>
</reference>
<dbReference type="OMA" id="CNARAED"/>
<evidence type="ECO:0000256" key="1">
    <source>
        <dbReference type="SAM" id="MobiDB-lite"/>
    </source>
</evidence>
<feature type="transmembrane region" description="Helical" evidence="2">
    <location>
        <begin position="173"/>
        <end position="193"/>
    </location>
</feature>
<name>K4AEF5_SETIT</name>
<reference evidence="4" key="1">
    <citation type="journal article" date="2012" name="Nat. Biotechnol.">
        <title>Reference genome sequence of the model plant Setaria.</title>
        <authorList>
            <person name="Bennetzen J.L."/>
            <person name="Schmutz J."/>
            <person name="Wang H."/>
            <person name="Percifield R."/>
            <person name="Hawkins J."/>
            <person name="Pontaroli A.C."/>
            <person name="Estep M."/>
            <person name="Feng L."/>
            <person name="Vaughn J.N."/>
            <person name="Grimwood J."/>
            <person name="Jenkins J."/>
            <person name="Barry K."/>
            <person name="Lindquist E."/>
            <person name="Hellsten U."/>
            <person name="Deshpande S."/>
            <person name="Wang X."/>
            <person name="Wu X."/>
            <person name="Mitros T."/>
            <person name="Triplett J."/>
            <person name="Yang X."/>
            <person name="Ye C.Y."/>
            <person name="Mauro-Herrera M."/>
            <person name="Wang L."/>
            <person name="Li P."/>
            <person name="Sharma M."/>
            <person name="Sharma R."/>
            <person name="Ronald P.C."/>
            <person name="Panaud O."/>
            <person name="Kellogg E.A."/>
            <person name="Brutnell T.P."/>
            <person name="Doust A.N."/>
            <person name="Tuskan G.A."/>
            <person name="Rokhsar D."/>
            <person name="Devos K.M."/>
        </authorList>
    </citation>
    <scope>NUCLEOTIDE SEQUENCE [LARGE SCALE GENOMIC DNA]</scope>
    <source>
        <strain evidence="4">cv. Yugu1</strain>
    </source>
</reference>
<feature type="region of interest" description="Disordered" evidence="1">
    <location>
        <begin position="74"/>
        <end position="133"/>
    </location>
</feature>
<dbReference type="InParanoid" id="K4AEF5"/>
<feature type="transmembrane region" description="Helical" evidence="2">
    <location>
        <begin position="199"/>
        <end position="219"/>
    </location>
</feature>
<keyword evidence="2" id="KW-0812">Transmembrane</keyword>
<accession>K4AEF5</accession>
<dbReference type="EnsemblPlants" id="KQK87801">
    <property type="protein sequence ID" value="KQK87801"/>
    <property type="gene ID" value="SETIT_037262mg"/>
</dbReference>
<organism evidence="3 4">
    <name type="scientific">Setaria italica</name>
    <name type="common">Foxtail millet</name>
    <name type="synonym">Panicum italicum</name>
    <dbReference type="NCBI Taxonomy" id="4555"/>
    <lineage>
        <taxon>Eukaryota</taxon>
        <taxon>Viridiplantae</taxon>
        <taxon>Streptophyta</taxon>
        <taxon>Embryophyta</taxon>
        <taxon>Tracheophyta</taxon>
        <taxon>Spermatophyta</taxon>
        <taxon>Magnoliopsida</taxon>
        <taxon>Liliopsida</taxon>
        <taxon>Poales</taxon>
        <taxon>Poaceae</taxon>
        <taxon>PACMAD clade</taxon>
        <taxon>Panicoideae</taxon>
        <taxon>Panicodae</taxon>
        <taxon>Paniceae</taxon>
        <taxon>Cenchrinae</taxon>
        <taxon>Setaria</taxon>
    </lineage>
</organism>